<dbReference type="GO" id="GO:0005524">
    <property type="term" value="F:ATP binding"/>
    <property type="evidence" value="ECO:0007669"/>
    <property type="project" value="UniProtKB-KW"/>
</dbReference>
<keyword evidence="8" id="KW-1185">Reference proteome</keyword>
<evidence type="ECO:0000256" key="5">
    <source>
        <dbReference type="SAM" id="MobiDB-lite"/>
    </source>
</evidence>
<dbReference type="InterPro" id="IPR051409">
    <property type="entry name" value="Atypical_kinase_ADCK"/>
</dbReference>
<protein>
    <recommendedName>
        <fullName evidence="6">ABC1 atypical kinase-like domain-containing protein</fullName>
    </recommendedName>
</protein>
<name>A0A1Y1SGK9_9GAMM</name>
<dbReference type="EMBL" id="AQQV01000001">
    <property type="protein sequence ID" value="ORE88520.1"/>
    <property type="molecule type" value="Genomic_DNA"/>
</dbReference>
<dbReference type="SUPFAM" id="SSF56112">
    <property type="entry name" value="Protein kinase-like (PK-like)"/>
    <property type="match status" value="1"/>
</dbReference>
<feature type="domain" description="ABC1 atypical kinase-like" evidence="6">
    <location>
        <begin position="104"/>
        <end position="347"/>
    </location>
</feature>
<dbReference type="RefSeq" id="WP_083559152.1">
    <property type="nucleotide sequence ID" value="NZ_AQQV01000001.1"/>
</dbReference>
<sequence length="465" mass="52473">MSDSDKPHKPSLKTLQTRPMQRNMTMTRMGVGAGMRAAGHGLGNLFRSADQREQANKAFVIREVQHFVDQLGQLKGSVMKAGQMLSLYGQYFMPPEAVEILQSLQDDTVHVDWSVVEPVVRSTLGEARLSKLHIDPQPIAAASLGQAHVAQLDGDARTLCIKIRYPGVDGAIDSDMRTIGRLLSLGQFIPEHLSPQALLDEIREMLHREVDYAHEARMTRIFRQRLADDPRFIVPELIDDYCTDALILMSFEHGESLKSQAVRTLSQTQRNALGRAFFELFCSEFFDWHLVQTDPHYGNYRIRLEDAQAPRIVLLDFGATRAFPPEFVRAYARILRGGIERDPQAVIDGACGIGLMEARFPEPVKMDFYRMICQIMEPFCADHDDVRPEMFLADGAYRWAQGDVFVEAGKLLSRAAASVHFKMPPREIIFLHRRLAGVYMLLGHLGCELDMRPQLNAALARVLEA</sequence>
<evidence type="ECO:0000313" key="7">
    <source>
        <dbReference type="EMBL" id="ORE88520.1"/>
    </source>
</evidence>
<dbReference type="STRING" id="1317117.ATO7_01555"/>
<dbReference type="AlphaFoldDB" id="A0A1Y1SGK9"/>
<dbReference type="GO" id="GO:0016740">
    <property type="term" value="F:transferase activity"/>
    <property type="evidence" value="ECO:0007669"/>
    <property type="project" value="UniProtKB-KW"/>
</dbReference>
<dbReference type="GO" id="GO:0006744">
    <property type="term" value="P:ubiquinone biosynthetic process"/>
    <property type="evidence" value="ECO:0007669"/>
    <property type="project" value="TreeGrafter"/>
</dbReference>
<dbReference type="Pfam" id="PF03109">
    <property type="entry name" value="ABC1"/>
    <property type="match status" value="1"/>
</dbReference>
<dbReference type="PANTHER" id="PTHR43851">
    <property type="match status" value="1"/>
</dbReference>
<dbReference type="OrthoDB" id="9795390at2"/>
<evidence type="ECO:0000259" key="6">
    <source>
        <dbReference type="Pfam" id="PF03109"/>
    </source>
</evidence>
<organism evidence="7 8">
    <name type="scientific">Oceanococcus atlanticus</name>
    <dbReference type="NCBI Taxonomy" id="1317117"/>
    <lineage>
        <taxon>Bacteria</taxon>
        <taxon>Pseudomonadati</taxon>
        <taxon>Pseudomonadota</taxon>
        <taxon>Gammaproteobacteria</taxon>
        <taxon>Chromatiales</taxon>
        <taxon>Oceanococcaceae</taxon>
        <taxon>Oceanococcus</taxon>
    </lineage>
</organism>
<evidence type="ECO:0000256" key="1">
    <source>
        <dbReference type="ARBA" id="ARBA00009670"/>
    </source>
</evidence>
<reference evidence="7 8" key="1">
    <citation type="submission" date="2013-04" db="EMBL/GenBank/DDBJ databases">
        <title>Oceanococcus atlanticus 22II-S10r2 Genome Sequencing.</title>
        <authorList>
            <person name="Lai Q."/>
            <person name="Li G."/>
            <person name="Shao Z."/>
        </authorList>
    </citation>
    <scope>NUCLEOTIDE SEQUENCE [LARGE SCALE GENOMIC DNA]</scope>
    <source>
        <strain evidence="7 8">22II-S10r2</strain>
    </source>
</reference>
<keyword evidence="4" id="KW-0067">ATP-binding</keyword>
<dbReference type="Proteomes" id="UP000192342">
    <property type="component" value="Unassembled WGS sequence"/>
</dbReference>
<keyword evidence="2" id="KW-0808">Transferase</keyword>
<accession>A0A1Y1SGK9</accession>
<dbReference type="InterPro" id="IPR011009">
    <property type="entry name" value="Kinase-like_dom_sf"/>
</dbReference>
<dbReference type="InterPro" id="IPR004147">
    <property type="entry name" value="ABC1_dom"/>
</dbReference>
<feature type="compositionally biased region" description="Polar residues" evidence="5">
    <location>
        <begin position="13"/>
        <end position="22"/>
    </location>
</feature>
<gene>
    <name evidence="7" type="ORF">ATO7_01555</name>
</gene>
<evidence type="ECO:0000256" key="3">
    <source>
        <dbReference type="ARBA" id="ARBA00022741"/>
    </source>
</evidence>
<evidence type="ECO:0000313" key="8">
    <source>
        <dbReference type="Proteomes" id="UP000192342"/>
    </source>
</evidence>
<feature type="region of interest" description="Disordered" evidence="5">
    <location>
        <begin position="1"/>
        <end position="22"/>
    </location>
</feature>
<comment type="similarity">
    <text evidence="1">Belongs to the protein kinase superfamily. ADCK protein kinase family.</text>
</comment>
<evidence type="ECO:0000256" key="4">
    <source>
        <dbReference type="ARBA" id="ARBA00022840"/>
    </source>
</evidence>
<dbReference type="CDD" id="cd13970">
    <property type="entry name" value="ABC1_ADCK3"/>
    <property type="match status" value="1"/>
</dbReference>
<dbReference type="PANTHER" id="PTHR43851:SF3">
    <property type="entry name" value="COENZYME Q8"/>
    <property type="match status" value="1"/>
</dbReference>
<evidence type="ECO:0000256" key="2">
    <source>
        <dbReference type="ARBA" id="ARBA00022679"/>
    </source>
</evidence>
<proteinExistence type="inferred from homology"/>
<comment type="caution">
    <text evidence="7">The sequence shown here is derived from an EMBL/GenBank/DDBJ whole genome shotgun (WGS) entry which is preliminary data.</text>
</comment>
<dbReference type="InterPro" id="IPR034646">
    <property type="entry name" value="ADCK3_dom"/>
</dbReference>
<keyword evidence="3" id="KW-0547">Nucleotide-binding</keyword>